<comment type="caution">
    <text evidence="2">The sequence shown here is derived from an EMBL/GenBank/DDBJ whole genome shotgun (WGS) entry which is preliminary data.</text>
</comment>
<dbReference type="EMBL" id="JADOGI010000016">
    <property type="protein sequence ID" value="MBF8185650.1"/>
    <property type="molecule type" value="Genomic_DNA"/>
</dbReference>
<proteinExistence type="predicted"/>
<feature type="region of interest" description="Disordered" evidence="1">
    <location>
        <begin position="1"/>
        <end position="50"/>
    </location>
</feature>
<accession>A0A931A942</accession>
<evidence type="ECO:0000313" key="2">
    <source>
        <dbReference type="EMBL" id="MBF8185650.1"/>
    </source>
</evidence>
<dbReference type="AlphaFoldDB" id="A0A931A942"/>
<evidence type="ECO:0000313" key="3">
    <source>
        <dbReference type="Proteomes" id="UP000605361"/>
    </source>
</evidence>
<protein>
    <submittedName>
        <fullName evidence="2">Uncharacterized protein</fullName>
    </submittedName>
</protein>
<name>A0A931A942_9ACTN</name>
<dbReference type="RefSeq" id="WP_195894628.1">
    <property type="nucleotide sequence ID" value="NZ_JADOGI010000016.1"/>
</dbReference>
<evidence type="ECO:0000256" key="1">
    <source>
        <dbReference type="SAM" id="MobiDB-lite"/>
    </source>
</evidence>
<reference evidence="2" key="1">
    <citation type="submission" date="2020-11" db="EMBL/GenBank/DDBJ databases">
        <title>Whole-genome analyses of Nonomuraea sp. K274.</title>
        <authorList>
            <person name="Veyisoglu A."/>
        </authorList>
    </citation>
    <scope>NUCLEOTIDE SEQUENCE</scope>
    <source>
        <strain evidence="2">K274</strain>
    </source>
</reference>
<organism evidence="2 3">
    <name type="scientific">Nonomuraea cypriaca</name>
    <dbReference type="NCBI Taxonomy" id="1187855"/>
    <lineage>
        <taxon>Bacteria</taxon>
        <taxon>Bacillati</taxon>
        <taxon>Actinomycetota</taxon>
        <taxon>Actinomycetes</taxon>
        <taxon>Streptosporangiales</taxon>
        <taxon>Streptosporangiaceae</taxon>
        <taxon>Nonomuraea</taxon>
    </lineage>
</organism>
<gene>
    <name evidence="2" type="ORF">ITP53_07840</name>
</gene>
<sequence>MIRTAADSMVRLPPIEASTTGRHDASTAIRSTARRLGEHHTEQESPVTRR</sequence>
<dbReference type="Proteomes" id="UP000605361">
    <property type="component" value="Unassembled WGS sequence"/>
</dbReference>
<keyword evidence="3" id="KW-1185">Reference proteome</keyword>